<feature type="chain" id="PRO_5046226106" evidence="1">
    <location>
        <begin position="28"/>
        <end position="134"/>
    </location>
</feature>
<feature type="signal peptide" evidence="1">
    <location>
        <begin position="1"/>
        <end position="27"/>
    </location>
</feature>
<accession>A0ABR8KA67</accession>
<name>A0ABR8KA67_9NOSO</name>
<evidence type="ECO:0000313" key="2">
    <source>
        <dbReference type="EMBL" id="MBD2735753.1"/>
    </source>
</evidence>
<proteinExistence type="predicted"/>
<dbReference type="EMBL" id="JACJTU010000016">
    <property type="protein sequence ID" value="MBD2735753.1"/>
    <property type="molecule type" value="Genomic_DNA"/>
</dbReference>
<comment type="caution">
    <text evidence="2">The sequence shown here is derived from an EMBL/GenBank/DDBJ whole genome shotgun (WGS) entry which is preliminary data.</text>
</comment>
<gene>
    <name evidence="2" type="ORF">H6H03_17955</name>
</gene>
<evidence type="ECO:0000256" key="1">
    <source>
        <dbReference type="SAM" id="SignalP"/>
    </source>
</evidence>
<keyword evidence="1" id="KW-0732">Signal</keyword>
<evidence type="ECO:0000313" key="3">
    <source>
        <dbReference type="Proteomes" id="UP000637383"/>
    </source>
</evidence>
<organism evidence="2 3">
    <name type="scientific">Nostoc paludosum FACHB-159</name>
    <dbReference type="NCBI Taxonomy" id="2692908"/>
    <lineage>
        <taxon>Bacteria</taxon>
        <taxon>Bacillati</taxon>
        <taxon>Cyanobacteriota</taxon>
        <taxon>Cyanophyceae</taxon>
        <taxon>Nostocales</taxon>
        <taxon>Nostocaceae</taxon>
        <taxon>Nostoc</taxon>
    </lineage>
</organism>
<reference evidence="2 3" key="1">
    <citation type="journal article" date="2020" name="ISME J.">
        <title>Comparative genomics reveals insights into cyanobacterial evolution and habitat adaptation.</title>
        <authorList>
            <person name="Chen M.Y."/>
            <person name="Teng W.K."/>
            <person name="Zhao L."/>
            <person name="Hu C.X."/>
            <person name="Zhou Y.K."/>
            <person name="Han B.P."/>
            <person name="Song L.R."/>
            <person name="Shu W.S."/>
        </authorList>
    </citation>
    <scope>NUCLEOTIDE SEQUENCE [LARGE SCALE GENOMIC DNA]</scope>
    <source>
        <strain evidence="2 3">FACHB-159</strain>
    </source>
</reference>
<protein>
    <submittedName>
        <fullName evidence="2">Uncharacterized protein</fullName>
    </submittedName>
</protein>
<sequence>MNYAKRLISVLLTGAISVLSFTSVASAERAEKFVNVGFDSDGDPFLLDTTTMGKRERGFGSVLKVYQLKNGLMSEFLVHAACGDERLSIVGFRTYSQGVKLTEDKVRQEVAVRTDSPVSQAMTYYCHSVGARGW</sequence>
<dbReference type="Proteomes" id="UP000637383">
    <property type="component" value="Unassembled WGS sequence"/>
</dbReference>
<dbReference type="RefSeq" id="WP_190956393.1">
    <property type="nucleotide sequence ID" value="NZ_JACJTU010000016.1"/>
</dbReference>
<keyword evidence="3" id="KW-1185">Reference proteome</keyword>